<feature type="non-terminal residue" evidence="3">
    <location>
        <position position="305"/>
    </location>
</feature>
<dbReference type="InterPro" id="IPR007751">
    <property type="entry name" value="DUF676_lipase-like"/>
</dbReference>
<keyword evidence="4" id="KW-1185">Reference proteome</keyword>
<organism evidence="3 4">
    <name type="scientific">Exidia glandulosa HHB12029</name>
    <dbReference type="NCBI Taxonomy" id="1314781"/>
    <lineage>
        <taxon>Eukaryota</taxon>
        <taxon>Fungi</taxon>
        <taxon>Dikarya</taxon>
        <taxon>Basidiomycota</taxon>
        <taxon>Agaricomycotina</taxon>
        <taxon>Agaricomycetes</taxon>
        <taxon>Auriculariales</taxon>
        <taxon>Exidiaceae</taxon>
        <taxon>Exidia</taxon>
    </lineage>
</organism>
<dbReference type="Proteomes" id="UP000077266">
    <property type="component" value="Unassembled WGS sequence"/>
</dbReference>
<protein>
    <recommendedName>
        <fullName evidence="2">DUF676 domain-containing protein</fullName>
    </recommendedName>
</protein>
<dbReference type="OrthoDB" id="442243at2759"/>
<dbReference type="Gene3D" id="3.40.50.1820">
    <property type="entry name" value="alpha/beta hydrolase"/>
    <property type="match status" value="1"/>
</dbReference>
<evidence type="ECO:0000313" key="3">
    <source>
        <dbReference type="EMBL" id="KZV97257.1"/>
    </source>
</evidence>
<dbReference type="AlphaFoldDB" id="A0A165L2P6"/>
<proteinExistence type="inferred from homology"/>
<comment type="similarity">
    <text evidence="1">Belongs to the putative lipase ROG1 family.</text>
</comment>
<evidence type="ECO:0000256" key="1">
    <source>
        <dbReference type="ARBA" id="ARBA00007920"/>
    </source>
</evidence>
<evidence type="ECO:0000313" key="4">
    <source>
        <dbReference type="Proteomes" id="UP000077266"/>
    </source>
</evidence>
<dbReference type="PANTHER" id="PTHR47842">
    <property type="entry name" value="EXPRESSED PROTEIN"/>
    <property type="match status" value="1"/>
</dbReference>
<dbReference type="InterPro" id="IPR029058">
    <property type="entry name" value="AB_hydrolase_fold"/>
</dbReference>
<name>A0A165L2P6_EXIGL</name>
<gene>
    <name evidence="3" type="ORF">EXIGLDRAFT_764551</name>
</gene>
<evidence type="ECO:0000259" key="2">
    <source>
        <dbReference type="Pfam" id="PF05057"/>
    </source>
</evidence>
<dbReference type="SUPFAM" id="SSF53474">
    <property type="entry name" value="alpha/beta-Hydrolases"/>
    <property type="match status" value="1"/>
</dbReference>
<dbReference type="EMBL" id="KV425932">
    <property type="protein sequence ID" value="KZV97257.1"/>
    <property type="molecule type" value="Genomic_DNA"/>
</dbReference>
<dbReference type="InParanoid" id="A0A165L2P6"/>
<accession>A0A165L2P6</accession>
<dbReference type="PANTHER" id="PTHR47842:SF1">
    <property type="entry name" value="DUF676 DOMAIN-CONTAINING PROTEIN"/>
    <property type="match status" value="1"/>
</dbReference>
<reference evidence="3 4" key="1">
    <citation type="journal article" date="2016" name="Mol. Biol. Evol.">
        <title>Comparative Genomics of Early-Diverging Mushroom-Forming Fungi Provides Insights into the Origins of Lignocellulose Decay Capabilities.</title>
        <authorList>
            <person name="Nagy L.G."/>
            <person name="Riley R."/>
            <person name="Tritt A."/>
            <person name="Adam C."/>
            <person name="Daum C."/>
            <person name="Floudas D."/>
            <person name="Sun H."/>
            <person name="Yadav J.S."/>
            <person name="Pangilinan J."/>
            <person name="Larsson K.H."/>
            <person name="Matsuura K."/>
            <person name="Barry K."/>
            <person name="Labutti K."/>
            <person name="Kuo R."/>
            <person name="Ohm R.A."/>
            <person name="Bhattacharya S.S."/>
            <person name="Shirouzu T."/>
            <person name="Yoshinaga Y."/>
            <person name="Martin F.M."/>
            <person name="Grigoriev I.V."/>
            <person name="Hibbett D.S."/>
        </authorList>
    </citation>
    <scope>NUCLEOTIDE SEQUENCE [LARGE SCALE GENOMIC DNA]</scope>
    <source>
        <strain evidence="3 4">HHB12029</strain>
    </source>
</reference>
<dbReference type="STRING" id="1314781.A0A165L2P6"/>
<dbReference type="Pfam" id="PF05057">
    <property type="entry name" value="DUF676"/>
    <property type="match status" value="1"/>
</dbReference>
<sequence>MSSDSAPDTSSIPLMQQDGASPLLLCVFIHGFKGTDSTFGGFPERLQHILSQTIEHAKVECTVFPAYETKGELNAAVEKFADWLCNLTVEKEVAHGAGGGAGKAKLVLVGHSMGGLLAADTLIALHKSRVDDTAPLWPNIIACIAFDTPYLGLNPGVFKNQAEQAISYVNTASDIAKSFGFFGAAAKKMSSPAASTDKLALTAPPSASATNQSAVAGWAKWAPAVAGAIVTAGAAGAAYYRREDIASSWKWGNDHMKYVGNLWDEKALHARLEALARIRDELGVRFRVYFTVLDSKPAGEPRTFC</sequence>
<feature type="domain" description="DUF676" evidence="2">
    <location>
        <begin position="25"/>
        <end position="154"/>
    </location>
</feature>